<dbReference type="Proteomes" id="UP000568380">
    <property type="component" value="Unassembled WGS sequence"/>
</dbReference>
<protein>
    <recommendedName>
        <fullName evidence="3">GerMN domain-containing protein</fullName>
    </recommendedName>
</protein>
<evidence type="ECO:0000313" key="1">
    <source>
        <dbReference type="EMBL" id="MBB5080854.1"/>
    </source>
</evidence>
<sequence length="182" mass="19879">MNGRRALAAGLLLAVAGCGVTPTNVVDVSGPPTVKIPPPSKTIYLLKPVEQRQDSRRARFALTREPADVENDTVDSLLTALFQANGRQLGGLHTALRGFTYEGMQDSLDPETRDETRLPRTSTLTVYIKGTGPLPLLGKKQIVCTAQQETQFEQVKIIRQFPSRAPQDEGQHICGKLKDATE</sequence>
<evidence type="ECO:0000313" key="2">
    <source>
        <dbReference type="Proteomes" id="UP000568380"/>
    </source>
</evidence>
<dbReference type="EMBL" id="JACHIN010000009">
    <property type="protein sequence ID" value="MBB5080854.1"/>
    <property type="molecule type" value="Genomic_DNA"/>
</dbReference>
<keyword evidence="2" id="KW-1185">Reference proteome</keyword>
<dbReference type="PROSITE" id="PS51257">
    <property type="entry name" value="PROKAR_LIPOPROTEIN"/>
    <property type="match status" value="1"/>
</dbReference>
<proteinExistence type="predicted"/>
<evidence type="ECO:0008006" key="3">
    <source>
        <dbReference type="Google" id="ProtNLM"/>
    </source>
</evidence>
<name>A0A7W8A899_9ACTN</name>
<reference evidence="1 2" key="1">
    <citation type="submission" date="2020-08" db="EMBL/GenBank/DDBJ databases">
        <title>Genomic Encyclopedia of Type Strains, Phase IV (KMG-IV): sequencing the most valuable type-strain genomes for metagenomic binning, comparative biology and taxonomic classification.</title>
        <authorList>
            <person name="Goeker M."/>
        </authorList>
    </citation>
    <scope>NUCLEOTIDE SEQUENCE [LARGE SCALE GENOMIC DNA]</scope>
    <source>
        <strain evidence="1 2">DSM 45385</strain>
    </source>
</reference>
<organism evidence="1 2">
    <name type="scientific">Nonomuraea endophytica</name>
    <dbReference type="NCBI Taxonomy" id="714136"/>
    <lineage>
        <taxon>Bacteria</taxon>
        <taxon>Bacillati</taxon>
        <taxon>Actinomycetota</taxon>
        <taxon>Actinomycetes</taxon>
        <taxon>Streptosporangiales</taxon>
        <taxon>Streptosporangiaceae</taxon>
        <taxon>Nonomuraea</taxon>
    </lineage>
</organism>
<dbReference type="AlphaFoldDB" id="A0A7W8A899"/>
<gene>
    <name evidence="1" type="ORF">HNR40_006343</name>
</gene>
<comment type="caution">
    <text evidence="1">The sequence shown here is derived from an EMBL/GenBank/DDBJ whole genome shotgun (WGS) entry which is preliminary data.</text>
</comment>
<accession>A0A7W8A899</accession>
<dbReference type="RefSeq" id="WP_184967672.1">
    <property type="nucleotide sequence ID" value="NZ_JACHIN010000009.1"/>
</dbReference>